<dbReference type="Proteomes" id="UP000694865">
    <property type="component" value="Unplaced"/>
</dbReference>
<evidence type="ECO:0000256" key="2">
    <source>
        <dbReference type="PROSITE-ProRule" id="PRU00024"/>
    </source>
</evidence>
<dbReference type="InterPro" id="IPR050952">
    <property type="entry name" value="TRIM-NHL_E3_ligases"/>
</dbReference>
<dbReference type="SUPFAM" id="SSF57845">
    <property type="entry name" value="B-box zinc-binding domain"/>
    <property type="match status" value="1"/>
</dbReference>
<gene>
    <name evidence="8" type="primary">LOC102807827</name>
</gene>
<feature type="region of interest" description="Disordered" evidence="5">
    <location>
        <begin position="398"/>
        <end position="423"/>
    </location>
</feature>
<protein>
    <submittedName>
        <fullName evidence="8">Tripartite motif-containing protein 3-like</fullName>
    </submittedName>
</protein>
<dbReference type="RefSeq" id="XP_006825924.1">
    <property type="nucleotide sequence ID" value="XM_006825861.1"/>
</dbReference>
<keyword evidence="2" id="KW-0862">Zinc</keyword>
<feature type="compositionally biased region" description="Basic and acidic residues" evidence="5">
    <location>
        <begin position="89"/>
        <end position="99"/>
    </location>
</feature>
<organism evidence="7 8">
    <name type="scientific">Saccoglossus kowalevskii</name>
    <name type="common">Acorn worm</name>
    <dbReference type="NCBI Taxonomy" id="10224"/>
    <lineage>
        <taxon>Eukaryota</taxon>
        <taxon>Metazoa</taxon>
        <taxon>Hemichordata</taxon>
        <taxon>Enteropneusta</taxon>
        <taxon>Harrimaniidae</taxon>
        <taxon>Saccoglossus</taxon>
    </lineage>
</organism>
<dbReference type="Gene3D" id="4.10.830.40">
    <property type="match status" value="1"/>
</dbReference>
<dbReference type="InterPro" id="IPR011042">
    <property type="entry name" value="6-blade_b-propeller_TolB-like"/>
</dbReference>
<feature type="repeat" description="NHL" evidence="3">
    <location>
        <begin position="549"/>
        <end position="590"/>
    </location>
</feature>
<dbReference type="InterPro" id="IPR000315">
    <property type="entry name" value="Znf_B-box"/>
</dbReference>
<feature type="compositionally biased region" description="Basic and acidic residues" evidence="5">
    <location>
        <begin position="411"/>
        <end position="422"/>
    </location>
</feature>
<evidence type="ECO:0000256" key="4">
    <source>
        <dbReference type="SAM" id="Coils"/>
    </source>
</evidence>
<dbReference type="SUPFAM" id="SSF63829">
    <property type="entry name" value="Calcium-dependent phosphotriesterase"/>
    <property type="match status" value="1"/>
</dbReference>
<reference evidence="8" key="1">
    <citation type="submission" date="2025-08" db="UniProtKB">
        <authorList>
            <consortium name="RefSeq"/>
        </authorList>
    </citation>
    <scope>IDENTIFICATION</scope>
    <source>
        <tissue evidence="8">Testes</tissue>
    </source>
</reference>
<dbReference type="PANTHER" id="PTHR24104:SF25">
    <property type="entry name" value="PROTEIN LIN-41"/>
    <property type="match status" value="1"/>
</dbReference>
<dbReference type="GeneID" id="102807827"/>
<evidence type="ECO:0000256" key="5">
    <source>
        <dbReference type="SAM" id="MobiDB-lite"/>
    </source>
</evidence>
<dbReference type="SUPFAM" id="SSF63825">
    <property type="entry name" value="YWTD domain"/>
    <property type="match status" value="1"/>
</dbReference>
<dbReference type="PANTHER" id="PTHR24104">
    <property type="entry name" value="E3 UBIQUITIN-PROTEIN LIGASE NHLRC1-RELATED"/>
    <property type="match status" value="1"/>
</dbReference>
<feature type="region of interest" description="Disordered" evidence="5">
    <location>
        <begin position="72"/>
        <end position="102"/>
    </location>
</feature>
<feature type="coiled-coil region" evidence="4">
    <location>
        <begin position="292"/>
        <end position="319"/>
    </location>
</feature>
<keyword evidence="2" id="KW-0479">Metal-binding</keyword>
<sequence length="682" mass="77112">MARNIRNDETSDDFLRCCVCKEQYRDRQIVPGFESLCWSMCELCSKKLVGPRYEDFISPNDHKPKHIAQRFAGEQQRQQDDNNYDGDIVVEKDRQRGDTDSYSDVVYEQGSENKSVKDIVGEEETLRRDKTCHGCQENPPTNRCVDCAMDLCRTCTKSHKKAPVSRQHRIMTVDEAKLPAKFIITPVHVCTSYHENPVKLYCEDCHVPTCLTCMTSNHKGHEIVGLQEAADEFFKLIVRQLKIFKPIQCQLEKVIQSTTKHSKELPKQHLERERKIKKHSQEAIEKVTRVIKQRETSLLNELNTECNKLREQMKKQILKHKSNKERLTMSSTFMSKLLEDRNAAHLLNSSKEATNHLELTMLLDTAWEDNDNSLPPFHPGVVKLQETLGTFHKTEVDLESHSNQQTQDSPDEAKTESKKTNEAAELSGPLGVCIDTCGDIVVADHNHERISIIDMKGTLKSQIPLKGFEKPACPIDIAVSLDNTYFVTDEGNCQVIVCNKYGKILKCFGRKRIKYPCGIAINHNTGIVHVVDSNAHCIHLYQIVGYKFIESIGSRGVEPGELKFPMAVAINSTGCLIVSDIGCVQVLSPDGKLMHVLSGCPTRQFRHIYGVATDIGDFVYVCEPWENRVQVFSKTGGFVTTLGERGDLLKRPLGITTTDDGKVLVTDGRGYIYSINLNNNNK</sequence>
<dbReference type="PROSITE" id="PS51125">
    <property type="entry name" value="NHL"/>
    <property type="match status" value="2"/>
</dbReference>
<feature type="repeat" description="NHL" evidence="3">
    <location>
        <begin position="422"/>
        <end position="456"/>
    </location>
</feature>
<evidence type="ECO:0000259" key="6">
    <source>
        <dbReference type="PROSITE" id="PS50119"/>
    </source>
</evidence>
<evidence type="ECO:0000256" key="1">
    <source>
        <dbReference type="ARBA" id="ARBA00022737"/>
    </source>
</evidence>
<dbReference type="Gene3D" id="3.30.160.60">
    <property type="entry name" value="Classic Zinc Finger"/>
    <property type="match status" value="1"/>
</dbReference>
<feature type="domain" description="B box-type" evidence="6">
    <location>
        <begin position="127"/>
        <end position="173"/>
    </location>
</feature>
<accession>A0ABM0N0Y3</accession>
<evidence type="ECO:0000256" key="3">
    <source>
        <dbReference type="PROSITE-ProRule" id="PRU00504"/>
    </source>
</evidence>
<evidence type="ECO:0000313" key="7">
    <source>
        <dbReference type="Proteomes" id="UP000694865"/>
    </source>
</evidence>
<name>A0ABM0N0Y3_SACKO</name>
<keyword evidence="1" id="KW-0677">Repeat</keyword>
<proteinExistence type="predicted"/>
<dbReference type="Gene3D" id="2.120.10.30">
    <property type="entry name" value="TolB, C-terminal domain"/>
    <property type="match status" value="2"/>
</dbReference>
<dbReference type="CDD" id="cd19757">
    <property type="entry name" value="Bbox1"/>
    <property type="match status" value="1"/>
</dbReference>
<keyword evidence="2" id="KW-0863">Zinc-finger</keyword>
<evidence type="ECO:0000313" key="8">
    <source>
        <dbReference type="RefSeq" id="XP_006825924.1"/>
    </source>
</evidence>
<feature type="domain" description="B box-type" evidence="6">
    <location>
        <begin position="185"/>
        <end position="226"/>
    </location>
</feature>
<keyword evidence="7" id="KW-1185">Reference proteome</keyword>
<dbReference type="InterPro" id="IPR001258">
    <property type="entry name" value="NHL_repeat"/>
</dbReference>
<dbReference type="Pfam" id="PF00643">
    <property type="entry name" value="zf-B_box"/>
    <property type="match status" value="1"/>
</dbReference>
<dbReference type="PROSITE" id="PS50119">
    <property type="entry name" value="ZF_BBOX"/>
    <property type="match status" value="2"/>
</dbReference>
<dbReference type="SMART" id="SM00336">
    <property type="entry name" value="BBOX"/>
    <property type="match status" value="2"/>
</dbReference>
<keyword evidence="4" id="KW-0175">Coiled coil</keyword>